<dbReference type="InterPro" id="IPR050593">
    <property type="entry name" value="LovG"/>
</dbReference>
<organism evidence="4 5">
    <name type="scientific">Aphanomyces stellatus</name>
    <dbReference type="NCBI Taxonomy" id="120398"/>
    <lineage>
        <taxon>Eukaryota</taxon>
        <taxon>Sar</taxon>
        <taxon>Stramenopiles</taxon>
        <taxon>Oomycota</taxon>
        <taxon>Saprolegniomycetes</taxon>
        <taxon>Saprolegniales</taxon>
        <taxon>Verrucalvaceae</taxon>
        <taxon>Aphanomyces</taxon>
    </lineage>
</organism>
<dbReference type="InterPro" id="IPR005645">
    <property type="entry name" value="FSH-like_dom"/>
</dbReference>
<reference evidence="4 5" key="1">
    <citation type="submission" date="2019-03" db="EMBL/GenBank/DDBJ databases">
        <authorList>
            <person name="Gaulin E."/>
            <person name="Dumas B."/>
        </authorList>
    </citation>
    <scope>NUCLEOTIDE SEQUENCE [LARGE SCALE GENOMIC DNA]</scope>
    <source>
        <strain evidence="4">CBS 568.67</strain>
    </source>
</reference>
<accession>A0A485L0C3</accession>
<dbReference type="Gene3D" id="3.40.50.1820">
    <property type="entry name" value="alpha/beta hydrolase"/>
    <property type="match status" value="2"/>
</dbReference>
<keyword evidence="1" id="KW-0378">Hydrolase</keyword>
<evidence type="ECO:0000313" key="5">
    <source>
        <dbReference type="Proteomes" id="UP000332933"/>
    </source>
</evidence>
<evidence type="ECO:0000256" key="1">
    <source>
        <dbReference type="ARBA" id="ARBA00022801"/>
    </source>
</evidence>
<dbReference type="GO" id="GO:0016787">
    <property type="term" value="F:hydrolase activity"/>
    <property type="evidence" value="ECO:0007669"/>
    <property type="project" value="UniProtKB-KW"/>
</dbReference>
<evidence type="ECO:0000259" key="2">
    <source>
        <dbReference type="Pfam" id="PF03959"/>
    </source>
</evidence>
<feature type="domain" description="Serine hydrolase" evidence="2">
    <location>
        <begin position="285"/>
        <end position="479"/>
    </location>
</feature>
<dbReference type="SUPFAM" id="SSF53474">
    <property type="entry name" value="alpha/beta-Hydrolases"/>
    <property type="match status" value="2"/>
</dbReference>
<dbReference type="AlphaFoldDB" id="A0A485L0C3"/>
<name>A0A485L0C3_9STRA</name>
<dbReference type="PANTHER" id="PTHR48070">
    <property type="entry name" value="ESTERASE OVCA2"/>
    <property type="match status" value="1"/>
</dbReference>
<evidence type="ECO:0000313" key="4">
    <source>
        <dbReference type="EMBL" id="VFT90467.1"/>
    </source>
</evidence>
<dbReference type="Proteomes" id="UP000332933">
    <property type="component" value="Unassembled WGS sequence"/>
</dbReference>
<dbReference type="EMBL" id="VJMH01005466">
    <property type="protein sequence ID" value="KAF0695590.1"/>
    <property type="molecule type" value="Genomic_DNA"/>
</dbReference>
<protein>
    <submittedName>
        <fullName evidence="4">Aste57867_13630 protein</fullName>
    </submittedName>
</protein>
<dbReference type="Pfam" id="PF03959">
    <property type="entry name" value="FSH1"/>
    <property type="match status" value="2"/>
</dbReference>
<keyword evidence="5" id="KW-1185">Reference proteome</keyword>
<evidence type="ECO:0000313" key="3">
    <source>
        <dbReference type="EMBL" id="KAF0695590.1"/>
    </source>
</evidence>
<dbReference type="InterPro" id="IPR029058">
    <property type="entry name" value="AB_hydrolase_fold"/>
</dbReference>
<reference evidence="3" key="2">
    <citation type="submission" date="2019-06" db="EMBL/GenBank/DDBJ databases">
        <title>Genomics analysis of Aphanomyces spp. identifies a new class of oomycete effector associated with host adaptation.</title>
        <authorList>
            <person name="Gaulin E."/>
        </authorList>
    </citation>
    <scope>NUCLEOTIDE SEQUENCE</scope>
    <source>
        <strain evidence="3">CBS 578.67</strain>
    </source>
</reference>
<sequence length="498" mass="55093">MADELTTGKLRILCLHGKRTNVKVITDQIEGFRQSFGAANAEFIAINAPFPATKPADELIQRNYGEKGRYYEWRDKVEDEEYLSVAAGWGRALSFLQRQIVELGPFDVVLGFSQGAIVASILTAHYQSKGEPIPYKAVVLVSGFGFKIEPQQMIDIPSIHILGEEDEALPHSRILVDLYTPTMRSVYTHADGHRFPVLPKYKPMYDEIAKFLRRVCRVILNRLLAPKGSYPDMLPQDSISLNSFSFSAVNTTEEWAIEGSESSASFACGFARRGCCVPNNSGNACRHGWRTSSAVISLQVAGFRQAFGPTGAEFISLNAPFPASGPAQEGIRKFFGEKGPYYEWWDAVKVPDTDPPKTVYNGWERSLSFVQQQIHDLGPFDVVLGFSQGAALTTLLTTHYQMQNGGAVPYKAVVLVCGLVPRDGVPLPLPQLDIPSVHILGEQDSLLPLSEKLVDAYTDTSRLVHSHAEGHRFPALPKYKPMYVEAAHFLRQACAAKL</sequence>
<feature type="domain" description="Serine hydrolase" evidence="2">
    <location>
        <begin position="8"/>
        <end position="201"/>
    </location>
</feature>
<proteinExistence type="predicted"/>
<dbReference type="GO" id="GO:0005737">
    <property type="term" value="C:cytoplasm"/>
    <property type="evidence" value="ECO:0007669"/>
    <property type="project" value="TreeGrafter"/>
</dbReference>
<dbReference type="PANTHER" id="PTHR48070:SF6">
    <property type="entry name" value="ESTERASE OVCA2"/>
    <property type="match status" value="1"/>
</dbReference>
<dbReference type="OrthoDB" id="414698at2759"/>
<dbReference type="GO" id="GO:0005634">
    <property type="term" value="C:nucleus"/>
    <property type="evidence" value="ECO:0007669"/>
    <property type="project" value="TreeGrafter"/>
</dbReference>
<gene>
    <name evidence="4" type="primary">Aste57867_13630</name>
    <name evidence="3" type="ORF">As57867_013580</name>
    <name evidence="4" type="ORF">ASTE57867_13630</name>
</gene>
<dbReference type="EMBL" id="CAADRA010005487">
    <property type="protein sequence ID" value="VFT90467.1"/>
    <property type="molecule type" value="Genomic_DNA"/>
</dbReference>